<sequence>MNTFNRDNDQYPIDNIITISISENVFDQICAVGDEFFWFPKVESSAGRSMIIDLEAARDIRGDFDFDLFKEIIKANTELQDYHLLTLSYFYLVTEINYLH</sequence>
<dbReference type="EMBL" id="FORG01000019">
    <property type="protein sequence ID" value="SFJ90830.1"/>
    <property type="molecule type" value="Genomic_DNA"/>
</dbReference>
<organism evidence="2 3">
    <name type="scientific">Xenorhabdus mauleonii</name>
    <dbReference type="NCBI Taxonomy" id="351675"/>
    <lineage>
        <taxon>Bacteria</taxon>
        <taxon>Pseudomonadati</taxon>
        <taxon>Pseudomonadota</taxon>
        <taxon>Gammaproteobacteria</taxon>
        <taxon>Enterobacterales</taxon>
        <taxon>Morganellaceae</taxon>
        <taxon>Xenorhabdus</taxon>
    </lineage>
</organism>
<evidence type="ECO:0000313" key="4">
    <source>
        <dbReference type="Proteomes" id="UP000224607"/>
    </source>
</evidence>
<evidence type="ECO:0000313" key="2">
    <source>
        <dbReference type="EMBL" id="SFJ90830.1"/>
    </source>
</evidence>
<reference evidence="2" key="2">
    <citation type="submission" date="2016-10" db="EMBL/GenBank/DDBJ databases">
        <authorList>
            <person name="de Groot N.N."/>
        </authorList>
    </citation>
    <scope>NUCLEOTIDE SEQUENCE [LARGE SCALE GENOMIC DNA]</scope>
    <source>
        <strain evidence="2">DSM 17908</strain>
    </source>
</reference>
<evidence type="ECO:0000313" key="3">
    <source>
        <dbReference type="Proteomes" id="UP000198919"/>
    </source>
</evidence>
<gene>
    <name evidence="2" type="ORF">SAMN05421680_11970</name>
    <name evidence="1" type="ORF">Xmau_03866</name>
</gene>
<reference evidence="3" key="1">
    <citation type="submission" date="2016-10" db="EMBL/GenBank/DDBJ databases">
        <authorList>
            <person name="Varghese N."/>
            <person name="Submissions S."/>
        </authorList>
    </citation>
    <scope>NUCLEOTIDE SEQUENCE [LARGE SCALE GENOMIC DNA]</scope>
    <source>
        <strain evidence="3">DSM 17908</strain>
    </source>
</reference>
<name>A0A1I3V6R1_9GAMM</name>
<dbReference type="Proteomes" id="UP000198919">
    <property type="component" value="Unassembled WGS sequence"/>
</dbReference>
<reference evidence="1 4" key="3">
    <citation type="journal article" date="2017" name="Nat. Microbiol.">
        <title>Natural product diversity associated with the nematode symbionts Photorhabdus and Xenorhabdus.</title>
        <authorList>
            <person name="Tobias N.J."/>
            <person name="Wolff H."/>
            <person name="Djahanschiri B."/>
            <person name="Grundmann F."/>
            <person name="Kronenwerth M."/>
            <person name="Shi Y.M."/>
            <person name="Simonyi S."/>
            <person name="Grun P."/>
            <person name="Shapiro-Ilan D."/>
            <person name="Pidot S.J."/>
            <person name="Stinear T.P."/>
            <person name="Ebersberger I."/>
            <person name="Bode H.B."/>
        </authorList>
    </citation>
    <scope>NUCLEOTIDE SEQUENCE [LARGE SCALE GENOMIC DNA]</scope>
    <source>
        <strain evidence="1 4">DSM 17908</strain>
    </source>
</reference>
<keyword evidence="4" id="KW-1185">Reference proteome</keyword>
<protein>
    <submittedName>
        <fullName evidence="2">Uncharacterized protein</fullName>
    </submittedName>
</protein>
<evidence type="ECO:0000313" key="1">
    <source>
        <dbReference type="EMBL" id="PHM37648.1"/>
    </source>
</evidence>
<dbReference type="AlphaFoldDB" id="A0A1I3V6R1"/>
<dbReference type="RefSeq" id="WP_092512836.1">
    <property type="nucleotide sequence ID" value="NZ_CAWNQB010000013.1"/>
</dbReference>
<proteinExistence type="predicted"/>
<accession>A0A1I3V6R1</accession>
<dbReference type="EMBL" id="NITY01000020">
    <property type="protein sequence ID" value="PHM37648.1"/>
    <property type="molecule type" value="Genomic_DNA"/>
</dbReference>
<dbReference type="Proteomes" id="UP000224607">
    <property type="component" value="Unassembled WGS sequence"/>
</dbReference>